<dbReference type="KEGG" id="vg:23463406"/>
<name>A0A0B5J4C6_9VIRU</name>
<evidence type="ECO:0008006" key="4">
    <source>
        <dbReference type="Google" id="ProtNLM"/>
    </source>
</evidence>
<evidence type="ECO:0000313" key="2">
    <source>
        <dbReference type="EMBL" id="AJF98489.1"/>
    </source>
</evidence>
<sequence>MSSDRRHRAIECWPCWTVVPALVVAVVVFVPWYAWHLAPGYAMLDRVKSTSCLVLAHNASTALRRGAARGYAGAALDVPRLWVRFRVGDAVDPIDTWARPYLTDADSRTDADGAAAFFTRFPTGASAPCYYDPEAPVDRVAMHDNLPSLGRGLFLTAWCAACAAVCSVAVSFSVVSRWAGLDVF</sequence>
<protein>
    <recommendedName>
        <fullName evidence="4">DUF3592 domain-containing protein</fullName>
    </recommendedName>
</protein>
<evidence type="ECO:0000256" key="1">
    <source>
        <dbReference type="SAM" id="Phobius"/>
    </source>
</evidence>
<dbReference type="Proteomes" id="UP000202511">
    <property type="component" value="Segment"/>
</dbReference>
<keyword evidence="1" id="KW-0812">Transmembrane</keyword>
<organism evidence="2 3">
    <name type="scientific">Pandoravirus inopinatum</name>
    <dbReference type="NCBI Taxonomy" id="1605721"/>
    <lineage>
        <taxon>Viruses</taxon>
        <taxon>Pandoravirus</taxon>
    </lineage>
</organism>
<accession>A0A0B5J4C6</accession>
<keyword evidence="1" id="KW-0472">Membrane</keyword>
<feature type="transmembrane region" description="Helical" evidence="1">
    <location>
        <begin position="12"/>
        <end position="35"/>
    </location>
</feature>
<proteinExistence type="predicted"/>
<dbReference type="RefSeq" id="YP_009120724.1">
    <property type="nucleotide sequence ID" value="NC_026440.1"/>
</dbReference>
<evidence type="ECO:0000313" key="3">
    <source>
        <dbReference type="Proteomes" id="UP000202511"/>
    </source>
</evidence>
<feature type="transmembrane region" description="Helical" evidence="1">
    <location>
        <begin position="152"/>
        <end position="175"/>
    </location>
</feature>
<dbReference type="GeneID" id="23463406"/>
<reference evidence="2 3" key="1">
    <citation type="journal article" date="2015" name="Parasitol. Res.">
        <title>Viruses in close associations with free-living amoebae.</title>
        <authorList>
            <person name="Scheid P."/>
        </authorList>
    </citation>
    <scope>NUCLEOTIDE SEQUENCE [LARGE SCALE GENOMIC DNA]</scope>
    <source>
        <strain evidence="2">KlaHel</strain>
    </source>
</reference>
<dbReference type="EMBL" id="KP136319">
    <property type="protein sequence ID" value="AJF98489.1"/>
    <property type="molecule type" value="Genomic_DNA"/>
</dbReference>
<keyword evidence="1" id="KW-1133">Transmembrane helix</keyword>